<reference evidence="1 2" key="1">
    <citation type="submission" date="2019-06" db="EMBL/GenBank/DDBJ databases">
        <authorList>
            <person name="Li F."/>
        </authorList>
    </citation>
    <scope>NUCLEOTIDE SEQUENCE [LARGE SCALE GENOMIC DNA]</scope>
    <source>
        <strain evidence="1 2">10F1D-1</strain>
    </source>
</reference>
<gene>
    <name evidence="1" type="ORF">FJ657_12475</name>
</gene>
<proteinExistence type="predicted"/>
<dbReference type="RefSeq" id="WP_141164057.1">
    <property type="nucleotide sequence ID" value="NZ_VHQG01000003.1"/>
</dbReference>
<protein>
    <recommendedName>
        <fullName evidence="3">Flagellar protein FlgN</fullName>
    </recommendedName>
</protein>
<dbReference type="Proteomes" id="UP000316252">
    <property type="component" value="Unassembled WGS sequence"/>
</dbReference>
<keyword evidence="2" id="KW-1185">Reference proteome</keyword>
<evidence type="ECO:0000313" key="2">
    <source>
        <dbReference type="Proteomes" id="UP000316252"/>
    </source>
</evidence>
<dbReference type="AlphaFoldDB" id="A0A506Y3L8"/>
<dbReference type="EMBL" id="VHQG01000003">
    <property type="protein sequence ID" value="TPW75029.1"/>
    <property type="molecule type" value="Genomic_DNA"/>
</dbReference>
<dbReference type="OrthoDB" id="5195569at2"/>
<evidence type="ECO:0000313" key="1">
    <source>
        <dbReference type="EMBL" id="TPW75029.1"/>
    </source>
</evidence>
<organism evidence="1 2">
    <name type="scientific">Schumannella soli</name>
    <dbReference type="NCBI Taxonomy" id="2590779"/>
    <lineage>
        <taxon>Bacteria</taxon>
        <taxon>Bacillati</taxon>
        <taxon>Actinomycetota</taxon>
        <taxon>Actinomycetes</taxon>
        <taxon>Micrococcales</taxon>
        <taxon>Microbacteriaceae</taxon>
        <taxon>Schumannella</taxon>
    </lineage>
</organism>
<sequence>MADLKYDLELLGQLRDDLQLVLDEFTDADDISDAVGEDTGHDELKDRVHDFAHKWNDKRKEMLEAITTLQGQIAQITDNFTKVDKELAKALEEGADSGDKAYPPPGRDPE</sequence>
<name>A0A506Y3L8_9MICO</name>
<comment type="caution">
    <text evidence="1">The sequence shown here is derived from an EMBL/GenBank/DDBJ whole genome shotgun (WGS) entry which is preliminary data.</text>
</comment>
<evidence type="ECO:0008006" key="3">
    <source>
        <dbReference type="Google" id="ProtNLM"/>
    </source>
</evidence>
<accession>A0A506Y3L8</accession>